<dbReference type="RefSeq" id="WP_018581881.1">
    <property type="nucleotide sequence ID" value="NZ_LDYD01000003.1"/>
</dbReference>
<evidence type="ECO:0000256" key="1">
    <source>
        <dbReference type="SAM" id="SignalP"/>
    </source>
</evidence>
<evidence type="ECO:0000313" key="2">
    <source>
        <dbReference type="EMBL" id="STC69891.1"/>
    </source>
</evidence>
<protein>
    <recommendedName>
        <fullName evidence="4">SCP domain-containing protein</fullName>
    </recommendedName>
</protein>
<proteinExistence type="predicted"/>
<evidence type="ECO:0000313" key="3">
    <source>
        <dbReference type="Proteomes" id="UP000254467"/>
    </source>
</evidence>
<dbReference type="EMBL" id="UFXQ01000001">
    <property type="protein sequence ID" value="STC69891.1"/>
    <property type="molecule type" value="Genomic_DNA"/>
</dbReference>
<keyword evidence="3" id="KW-1185">Reference proteome</keyword>
<reference evidence="2 3" key="1">
    <citation type="submission" date="2018-06" db="EMBL/GenBank/DDBJ databases">
        <authorList>
            <consortium name="Pathogen Informatics"/>
            <person name="Doyle S."/>
        </authorList>
    </citation>
    <scope>NUCLEOTIDE SEQUENCE [LARGE SCALE GENOMIC DNA]</scope>
    <source>
        <strain evidence="2 3">NCTC11862</strain>
    </source>
</reference>
<name>A0A376CN18_9CORY</name>
<dbReference type="Proteomes" id="UP000254467">
    <property type="component" value="Unassembled WGS sequence"/>
</dbReference>
<sequence length="313" mass="34081">MPRIRRTLLAAATAVAVALSPMNVASAQPAQKEPALGTGVLLNITMDQTIGVTATFNPADSRNVGIPALKRLRGEMWDLNPPFVDDWNGWNGTLRDAARSQGLTTKEAYVNAVYSDPAMVPIAVQRAVEESARGSELNHDRPYNQSCLAHSPAASCKKSTTATFNGEKMRGENLAWGSHSYALTEIIHQGWGHGEYQRLLASNGRWASGNGHLWVLLSPANYGFGFSHVTTQGGAYPVAAATAISDRKQSRPDRSLDQRITRTMYRPAAMHETPTGLERITLREGTALPIQHTAELWGGTSHEWIAPRGQPRH</sequence>
<keyword evidence="1" id="KW-0732">Signal</keyword>
<accession>A0A376CN18</accession>
<dbReference type="STRING" id="35756.GCA_001044155_00509"/>
<gene>
    <name evidence="2" type="ORF">NCTC11862_01692</name>
</gene>
<feature type="signal peptide" evidence="1">
    <location>
        <begin position="1"/>
        <end position="27"/>
    </location>
</feature>
<dbReference type="OrthoDB" id="4398810at2"/>
<evidence type="ECO:0008006" key="4">
    <source>
        <dbReference type="Google" id="ProtNLM"/>
    </source>
</evidence>
<dbReference type="AlphaFoldDB" id="A0A376CN18"/>
<organism evidence="2 3">
    <name type="scientific">Corynebacterium pilosum</name>
    <dbReference type="NCBI Taxonomy" id="35756"/>
    <lineage>
        <taxon>Bacteria</taxon>
        <taxon>Bacillati</taxon>
        <taxon>Actinomycetota</taxon>
        <taxon>Actinomycetes</taxon>
        <taxon>Mycobacteriales</taxon>
        <taxon>Corynebacteriaceae</taxon>
        <taxon>Corynebacterium</taxon>
    </lineage>
</organism>
<feature type="chain" id="PRO_5016821134" description="SCP domain-containing protein" evidence="1">
    <location>
        <begin position="28"/>
        <end position="313"/>
    </location>
</feature>